<reference evidence="2" key="2">
    <citation type="journal article" date="2015" name="Data Brief">
        <title>Shoot transcriptome of the giant reed, Arundo donax.</title>
        <authorList>
            <person name="Barrero R.A."/>
            <person name="Guerrero F.D."/>
            <person name="Moolhuijzen P."/>
            <person name="Goolsby J.A."/>
            <person name="Tidwell J."/>
            <person name="Bellgard S.E."/>
            <person name="Bellgard M.I."/>
        </authorList>
    </citation>
    <scope>NUCLEOTIDE SEQUENCE</scope>
    <source>
        <tissue evidence="2">Shoot tissue taken approximately 20 cm above the soil surface</tissue>
    </source>
</reference>
<feature type="region of interest" description="Disordered" evidence="1">
    <location>
        <begin position="33"/>
        <end position="92"/>
    </location>
</feature>
<sequence>MSLTRSSHRASSHESMGLRLPLVSALRRRPLFLAPAGPASSSRRGRGSRAAANRWSARLPPSCAAPASSPTEAGGILSPAAVDGRGASSLML</sequence>
<accession>A0A0A9DC07</accession>
<organism evidence="2">
    <name type="scientific">Arundo donax</name>
    <name type="common">Giant reed</name>
    <name type="synonym">Donax arundinaceus</name>
    <dbReference type="NCBI Taxonomy" id="35708"/>
    <lineage>
        <taxon>Eukaryota</taxon>
        <taxon>Viridiplantae</taxon>
        <taxon>Streptophyta</taxon>
        <taxon>Embryophyta</taxon>
        <taxon>Tracheophyta</taxon>
        <taxon>Spermatophyta</taxon>
        <taxon>Magnoliopsida</taxon>
        <taxon>Liliopsida</taxon>
        <taxon>Poales</taxon>
        <taxon>Poaceae</taxon>
        <taxon>PACMAD clade</taxon>
        <taxon>Arundinoideae</taxon>
        <taxon>Arundineae</taxon>
        <taxon>Arundo</taxon>
    </lineage>
</organism>
<reference evidence="2" key="1">
    <citation type="submission" date="2014-09" db="EMBL/GenBank/DDBJ databases">
        <authorList>
            <person name="Magalhaes I.L.F."/>
            <person name="Oliveira U."/>
            <person name="Santos F.R."/>
            <person name="Vidigal T.H.D.A."/>
            <person name="Brescovit A.D."/>
            <person name="Santos A.J."/>
        </authorList>
    </citation>
    <scope>NUCLEOTIDE SEQUENCE</scope>
    <source>
        <tissue evidence="2">Shoot tissue taken approximately 20 cm above the soil surface</tissue>
    </source>
</reference>
<protein>
    <submittedName>
        <fullName evidence="2">Uncharacterized protein</fullName>
    </submittedName>
</protein>
<dbReference type="EMBL" id="GBRH01216598">
    <property type="protein sequence ID" value="JAD81297.1"/>
    <property type="molecule type" value="Transcribed_RNA"/>
</dbReference>
<feature type="compositionally biased region" description="Low complexity" evidence="1">
    <location>
        <begin position="34"/>
        <end position="70"/>
    </location>
</feature>
<evidence type="ECO:0000313" key="2">
    <source>
        <dbReference type="EMBL" id="JAD81297.1"/>
    </source>
</evidence>
<proteinExistence type="predicted"/>
<name>A0A0A9DC07_ARUDO</name>
<evidence type="ECO:0000256" key="1">
    <source>
        <dbReference type="SAM" id="MobiDB-lite"/>
    </source>
</evidence>
<dbReference type="AlphaFoldDB" id="A0A0A9DC07"/>